<keyword evidence="1" id="KW-0472">Membrane</keyword>
<evidence type="ECO:0000259" key="3">
    <source>
        <dbReference type="Pfam" id="PF19040"/>
    </source>
</evidence>
<sequence>MLHRTEIDGLRAFAVLPVIVFHAEFPLLPGGFLGVDIFFVISGYLITAILMEDIDKGRFSLAKFYERRARRILPALAVMLAVTVPFAYAWMIPPQLEEYGHSLIAVPLFLSNVLFFFKTDYFTPAAEEQPLLHTWSLAVEEQFYIFFPILLLLLWRHARPQLTKTVIVLLFAGFFISEIGWRTLPEADFYLLPFRGWELLAGSACALVQRKYGQGRHEWLAALGLALVVASFVLLGPHTPMQSLLGILPVTGTALIILFASEKTWAARILSLKPFVAIGLISYSAYLWHQPIFAFARIRMLGAPDGSTMVMLTLLTLFVAWLSWQFIEQPFRRKRMPLFANRADVFTATAAASIFVVAVGVVATHVAYNPRWMNLTPMQQAYLASTERSPMHEACYLTRHEDAAATESCTFFEDDVRVAVLGDSHSTELAFALAEELRPFGTGVRQFSRSACGPPFSNEGGMSMSCVNWVKDVVDLIIADEEITHVVLGYRLNLYLSGSHEEVWPALPSEHDEAHRNSIIRSLHELILTLSHTKEVVMLAQVPELPAPIEELVYRDYLDRNGEILGVTRAWWDDRTRFDRTHRTDLPDNFTLIDPTEIFCSSDRCFAGRNGVSYYFDDDHLSIHGARQVARAILPHVMN</sequence>
<dbReference type="PANTHER" id="PTHR23028">
    <property type="entry name" value="ACETYLTRANSFERASE"/>
    <property type="match status" value="1"/>
</dbReference>
<feature type="transmembrane region" description="Helical" evidence="1">
    <location>
        <begin position="72"/>
        <end position="93"/>
    </location>
</feature>
<dbReference type="GO" id="GO:0016747">
    <property type="term" value="F:acyltransferase activity, transferring groups other than amino-acyl groups"/>
    <property type="evidence" value="ECO:0007669"/>
    <property type="project" value="InterPro"/>
</dbReference>
<feature type="domain" description="SGNH" evidence="3">
    <location>
        <begin position="395"/>
        <end position="635"/>
    </location>
</feature>
<evidence type="ECO:0000313" key="5">
    <source>
        <dbReference type="Proteomes" id="UP000594800"/>
    </source>
</evidence>
<feature type="transmembrane region" description="Helical" evidence="1">
    <location>
        <begin position="348"/>
        <end position="368"/>
    </location>
</feature>
<dbReference type="KEGG" id="poz:I0K15_17555"/>
<protein>
    <submittedName>
        <fullName evidence="4">Acyltransferase</fullName>
    </submittedName>
</protein>
<evidence type="ECO:0000256" key="1">
    <source>
        <dbReference type="SAM" id="Phobius"/>
    </source>
</evidence>
<feature type="transmembrane region" description="Helical" evidence="1">
    <location>
        <begin position="31"/>
        <end position="51"/>
    </location>
</feature>
<accession>A0A7S9LQR4</accession>
<reference evidence="4 5" key="1">
    <citation type="submission" date="2020-11" db="EMBL/GenBank/DDBJ databases">
        <title>Description of Pontivivens ytuae sp. nov. isolated from deep sea sediment of Mariana Trench.</title>
        <authorList>
            <person name="Wang Z."/>
            <person name="Sun Q.-L."/>
            <person name="Xu X.-D."/>
            <person name="Tang Y.-Z."/>
            <person name="Zhang J."/>
        </authorList>
    </citation>
    <scope>NUCLEOTIDE SEQUENCE [LARGE SCALE GENOMIC DNA]</scope>
    <source>
        <strain evidence="4 5">MT2928</strain>
    </source>
</reference>
<dbReference type="Proteomes" id="UP000594800">
    <property type="component" value="Chromosome"/>
</dbReference>
<keyword evidence="1" id="KW-1133">Transmembrane helix</keyword>
<dbReference type="EMBL" id="CP064942">
    <property type="protein sequence ID" value="QPH53566.1"/>
    <property type="molecule type" value="Genomic_DNA"/>
</dbReference>
<dbReference type="RefSeq" id="WP_196102775.1">
    <property type="nucleotide sequence ID" value="NZ_CP064942.1"/>
</dbReference>
<feature type="transmembrane region" description="Helical" evidence="1">
    <location>
        <begin position="99"/>
        <end position="117"/>
    </location>
</feature>
<feature type="domain" description="Acyltransferase 3" evidence="2">
    <location>
        <begin position="6"/>
        <end position="323"/>
    </location>
</feature>
<keyword evidence="1" id="KW-0812">Transmembrane</keyword>
<dbReference type="GO" id="GO:0009103">
    <property type="term" value="P:lipopolysaccharide biosynthetic process"/>
    <property type="evidence" value="ECO:0007669"/>
    <property type="project" value="TreeGrafter"/>
</dbReference>
<dbReference type="InterPro" id="IPR002656">
    <property type="entry name" value="Acyl_transf_3_dom"/>
</dbReference>
<dbReference type="PANTHER" id="PTHR23028:SF53">
    <property type="entry name" value="ACYL_TRANSF_3 DOMAIN-CONTAINING PROTEIN"/>
    <property type="match status" value="1"/>
</dbReference>
<dbReference type="Pfam" id="PF19040">
    <property type="entry name" value="SGNH"/>
    <property type="match status" value="1"/>
</dbReference>
<dbReference type="Pfam" id="PF01757">
    <property type="entry name" value="Acyl_transf_3"/>
    <property type="match status" value="1"/>
</dbReference>
<name>A0A7S9LQR4_9RHOB</name>
<dbReference type="InterPro" id="IPR043968">
    <property type="entry name" value="SGNH"/>
</dbReference>
<feature type="transmembrane region" description="Helical" evidence="1">
    <location>
        <begin position="272"/>
        <end position="289"/>
    </location>
</feature>
<feature type="transmembrane region" description="Helical" evidence="1">
    <location>
        <begin position="243"/>
        <end position="260"/>
    </location>
</feature>
<organism evidence="4 5">
    <name type="scientific">Pontivivens ytuae</name>
    <dbReference type="NCBI Taxonomy" id="2789856"/>
    <lineage>
        <taxon>Bacteria</taxon>
        <taxon>Pseudomonadati</taxon>
        <taxon>Pseudomonadota</taxon>
        <taxon>Alphaproteobacteria</taxon>
        <taxon>Rhodobacterales</taxon>
        <taxon>Paracoccaceae</taxon>
        <taxon>Pontivivens</taxon>
    </lineage>
</organism>
<feature type="transmembrane region" description="Helical" evidence="1">
    <location>
        <begin position="219"/>
        <end position="237"/>
    </location>
</feature>
<keyword evidence="5" id="KW-1185">Reference proteome</keyword>
<feature type="transmembrane region" description="Helical" evidence="1">
    <location>
        <begin position="309"/>
        <end position="327"/>
    </location>
</feature>
<gene>
    <name evidence="4" type="ORF">I0K15_17555</name>
</gene>
<keyword evidence="4" id="KW-0012">Acyltransferase</keyword>
<dbReference type="InterPro" id="IPR050879">
    <property type="entry name" value="Acyltransferase_3"/>
</dbReference>
<evidence type="ECO:0000313" key="4">
    <source>
        <dbReference type="EMBL" id="QPH53566.1"/>
    </source>
</evidence>
<proteinExistence type="predicted"/>
<keyword evidence="4" id="KW-0808">Transferase</keyword>
<dbReference type="GO" id="GO:0016020">
    <property type="term" value="C:membrane"/>
    <property type="evidence" value="ECO:0007669"/>
    <property type="project" value="TreeGrafter"/>
</dbReference>
<dbReference type="AlphaFoldDB" id="A0A7S9LQR4"/>
<evidence type="ECO:0000259" key="2">
    <source>
        <dbReference type="Pfam" id="PF01757"/>
    </source>
</evidence>